<dbReference type="PANTHER" id="PTHR27006:SF606">
    <property type="entry name" value="INTERLEUKIN-1 RECEPTOR-ASSOCIATED KINASE 4"/>
    <property type="match status" value="1"/>
</dbReference>
<reference evidence="3 4" key="1">
    <citation type="journal article" date="2021" name="Commun. Biol.">
        <title>The genome of Shorea leprosula (Dipterocarpaceae) highlights the ecological relevance of drought in aseasonal tropical rainforests.</title>
        <authorList>
            <person name="Ng K.K.S."/>
            <person name="Kobayashi M.J."/>
            <person name="Fawcett J.A."/>
            <person name="Hatakeyama M."/>
            <person name="Paape T."/>
            <person name="Ng C.H."/>
            <person name="Ang C.C."/>
            <person name="Tnah L.H."/>
            <person name="Lee C.T."/>
            <person name="Nishiyama T."/>
            <person name="Sese J."/>
            <person name="O'Brien M.J."/>
            <person name="Copetti D."/>
            <person name="Mohd Noor M.I."/>
            <person name="Ong R.C."/>
            <person name="Putra M."/>
            <person name="Sireger I.Z."/>
            <person name="Indrioko S."/>
            <person name="Kosugi Y."/>
            <person name="Izuno A."/>
            <person name="Isagi Y."/>
            <person name="Lee S.L."/>
            <person name="Shimizu K.K."/>
        </authorList>
    </citation>
    <scope>NUCLEOTIDE SEQUENCE [LARGE SCALE GENOMIC DNA]</scope>
    <source>
        <strain evidence="3">214</strain>
    </source>
</reference>
<evidence type="ECO:0000313" key="3">
    <source>
        <dbReference type="EMBL" id="GKV19286.1"/>
    </source>
</evidence>
<feature type="domain" description="Serine-threonine/tyrosine-protein kinase catalytic" evidence="1">
    <location>
        <begin position="1"/>
        <end position="102"/>
    </location>
</feature>
<dbReference type="SUPFAM" id="SSF56112">
    <property type="entry name" value="Protein kinase-like (PK-like)"/>
    <property type="match status" value="1"/>
</dbReference>
<dbReference type="Pfam" id="PF07714">
    <property type="entry name" value="PK_Tyr_Ser-Thr"/>
    <property type="match status" value="1"/>
</dbReference>
<proteinExistence type="predicted"/>
<dbReference type="InterPro" id="IPR011009">
    <property type="entry name" value="Kinase-like_dom_sf"/>
</dbReference>
<comment type="caution">
    <text evidence="3">The sequence shown here is derived from an EMBL/GenBank/DDBJ whole genome shotgun (WGS) entry which is preliminary data.</text>
</comment>
<dbReference type="PANTHER" id="PTHR27006">
    <property type="entry name" value="PROMASTIGOTE SURFACE ANTIGEN PROTEIN PSA"/>
    <property type="match status" value="1"/>
</dbReference>
<dbReference type="EMBL" id="BPVZ01000052">
    <property type="protein sequence ID" value="GKV19286.1"/>
    <property type="molecule type" value="Genomic_DNA"/>
</dbReference>
<sequence>MSSEYVMRGQFSVESNVYSFGVLVLEILSGKKNSNFCQTEGTGDLLSYAWKLWNDGRPLELLDLTLGDSSYSRNEVIRCIQIGLLCVQEDPGERPTMATIVLMLSSSSVTLPLPKKPAFFLHSRTEPAKVLESLSQSMQYSINEVSITEIDPR</sequence>
<dbReference type="Pfam" id="PF11883">
    <property type="entry name" value="DUF3403"/>
    <property type="match status" value="1"/>
</dbReference>
<evidence type="ECO:0000259" key="2">
    <source>
        <dbReference type="Pfam" id="PF11883"/>
    </source>
</evidence>
<name>A0AAV5K7A4_9ROSI</name>
<gene>
    <name evidence="3" type="ORF">SLEP1_g29573</name>
</gene>
<dbReference type="AlphaFoldDB" id="A0AAV5K7A4"/>
<evidence type="ECO:0000259" key="1">
    <source>
        <dbReference type="Pfam" id="PF07714"/>
    </source>
</evidence>
<keyword evidence="4" id="KW-1185">Reference proteome</keyword>
<dbReference type="InterPro" id="IPR001245">
    <property type="entry name" value="Ser-Thr/Tyr_kinase_cat_dom"/>
</dbReference>
<organism evidence="3 4">
    <name type="scientific">Rubroshorea leprosula</name>
    <dbReference type="NCBI Taxonomy" id="152421"/>
    <lineage>
        <taxon>Eukaryota</taxon>
        <taxon>Viridiplantae</taxon>
        <taxon>Streptophyta</taxon>
        <taxon>Embryophyta</taxon>
        <taxon>Tracheophyta</taxon>
        <taxon>Spermatophyta</taxon>
        <taxon>Magnoliopsida</taxon>
        <taxon>eudicotyledons</taxon>
        <taxon>Gunneridae</taxon>
        <taxon>Pentapetalae</taxon>
        <taxon>rosids</taxon>
        <taxon>malvids</taxon>
        <taxon>Malvales</taxon>
        <taxon>Dipterocarpaceae</taxon>
        <taxon>Rubroshorea</taxon>
    </lineage>
</organism>
<accession>A0AAV5K7A4</accession>
<feature type="domain" description="S-locus receptor kinase C-terminal" evidence="2">
    <location>
        <begin position="106"/>
        <end position="153"/>
    </location>
</feature>
<evidence type="ECO:0000313" key="4">
    <source>
        <dbReference type="Proteomes" id="UP001054252"/>
    </source>
</evidence>
<dbReference type="GO" id="GO:0004674">
    <property type="term" value="F:protein serine/threonine kinase activity"/>
    <property type="evidence" value="ECO:0007669"/>
    <property type="project" value="InterPro"/>
</dbReference>
<dbReference type="Proteomes" id="UP001054252">
    <property type="component" value="Unassembled WGS sequence"/>
</dbReference>
<protein>
    <submittedName>
        <fullName evidence="3">Uncharacterized protein</fullName>
    </submittedName>
</protein>
<dbReference type="InterPro" id="IPR021820">
    <property type="entry name" value="S-locus_recpt_kinase_C"/>
</dbReference>
<dbReference type="Gene3D" id="1.10.510.10">
    <property type="entry name" value="Transferase(Phosphotransferase) domain 1"/>
    <property type="match status" value="1"/>
</dbReference>